<dbReference type="InterPro" id="IPR013783">
    <property type="entry name" value="Ig-like_fold"/>
</dbReference>
<feature type="domain" description="F5/8 type C" evidence="4">
    <location>
        <begin position="272"/>
        <end position="413"/>
    </location>
</feature>
<evidence type="ECO:0000256" key="3">
    <source>
        <dbReference type="SAM" id="MobiDB-lite"/>
    </source>
</evidence>
<feature type="domain" description="Fibronectin type-III" evidence="5">
    <location>
        <begin position="522"/>
        <end position="612"/>
    </location>
</feature>
<sequence length="983" mass="106541">MYTPLLEKFIKVSLLLLLANGSSLHAVNYNLKKVSNVGGGLPYILHLPEIYEDPSEAAREFPTIIYLHGYGERGESDFLGKTDYLNKVEGAGGTPPNYTANGNYLNFDVNGQTEHFILIAPQTQAAWTSENVIALLDEVSAQYRIDSSRVYLTGFSFGGTGTWEVLLGDANVPNRFAAAAVVAGRRKGSTSSMVKIAEDNVAIWSMSGLNDNTEHTPEVVLRANSAISVHYPDAEHIVTMYPGYGHSCSRQYSLGHTYHNPNLYEWFLSKTLQTPGLPARVNLSSRSEAIATAGDEDPEHGAARGKTGAGAQSYWSSSTTDYSKKWIQLDLGESFSVDKIFLRTLSLYDALAGYNIQASTNGIDWDTIVDVDDNYQSTRVHNFEAVDVRYLRLNVIDANWTSGEFKDTAYLFEFLAFEALEPLDPPTAPAAVSATSITSGGVTLDWDAGTGTVQDYRIYWSTTNTQPLSHQASVTGDITSYTATGLDPETEYFFWVSAHNSGGESETTTTSATTTVLLPPNAPTALSISGPTATSLTLSWQDNADNESAYNLYWNTANSQPASPNATLAANTTNSLVEGLSPSTLYYFWVTANNPEGASAAATTNGSTTDFEGSLANGLLSRWKFDALSGNTAFDTQGFNDGTLAGNTSRTSESIAGHALTFDGTNDWVEAPHQSEYSSTALTISMWVRPSVVDSEPRGLISKRLGLTAGQRCFAIFSHTNSNINIDLGNQRVTTNYSLNEVNTWKHLIMTFDGAEVSDNVKLYIDGDEVASNTISVTAIPVLDCPITIGILNTDYGFGFAGDMDEVRVYDRALTAAEVQALYETEPYTGSSTPASYSEWKAAMLSELPVADQEPSADPDHDGIANILEYAQGSLPTDSSSGSLPHSEITSESNLHFLTFSYRRIQGGTGSAESGYEAGNLRYTVQISPDLSPDSWLTGTDYLESVPPAIDHSDDSETVTVRVKDSVENNSKKFIRLQIEELN</sequence>
<name>A0A8J3GFR1_9BACT</name>
<dbReference type="Gene3D" id="2.60.40.10">
    <property type="entry name" value="Immunoglobulins"/>
    <property type="match status" value="2"/>
</dbReference>
<dbReference type="Gene3D" id="2.60.120.200">
    <property type="match status" value="1"/>
</dbReference>
<dbReference type="PANTHER" id="PTHR46957:SF3">
    <property type="entry name" value="CYTOKINE RECEPTOR"/>
    <property type="match status" value="1"/>
</dbReference>
<reference evidence="6" key="1">
    <citation type="journal article" date="2014" name="Int. J. Syst. Evol. Microbiol.">
        <title>Complete genome sequence of Corynebacterium casei LMG S-19264T (=DSM 44701T), isolated from a smear-ripened cheese.</title>
        <authorList>
            <consortium name="US DOE Joint Genome Institute (JGI-PGF)"/>
            <person name="Walter F."/>
            <person name="Albersmeier A."/>
            <person name="Kalinowski J."/>
            <person name="Ruckert C."/>
        </authorList>
    </citation>
    <scope>NUCLEOTIDE SEQUENCE</scope>
    <source>
        <strain evidence="6">KCTC 12870</strain>
    </source>
</reference>
<dbReference type="Pfam" id="PF00041">
    <property type="entry name" value="fn3"/>
    <property type="match status" value="2"/>
</dbReference>
<keyword evidence="1" id="KW-0732">Signal</keyword>
<comment type="caution">
    <text evidence="6">The sequence shown here is derived from an EMBL/GenBank/DDBJ whole genome shotgun (WGS) entry which is preliminary data.</text>
</comment>
<dbReference type="Pfam" id="PF22633">
    <property type="entry name" value="F5_F8_type_C_2"/>
    <property type="match status" value="1"/>
</dbReference>
<dbReference type="InterPro" id="IPR003961">
    <property type="entry name" value="FN3_dom"/>
</dbReference>
<dbReference type="Pfam" id="PF13385">
    <property type="entry name" value="Laminin_G_3"/>
    <property type="match status" value="1"/>
</dbReference>
<proteinExistence type="predicted"/>
<dbReference type="InterPro" id="IPR000421">
    <property type="entry name" value="FA58C"/>
</dbReference>
<dbReference type="EMBL" id="BMXG01000037">
    <property type="protein sequence ID" value="GHC13762.1"/>
    <property type="molecule type" value="Genomic_DNA"/>
</dbReference>
<dbReference type="PROSITE" id="PS50022">
    <property type="entry name" value="FA58C_3"/>
    <property type="match status" value="1"/>
</dbReference>
<dbReference type="InterPro" id="IPR006558">
    <property type="entry name" value="LamG-like"/>
</dbReference>
<dbReference type="CDD" id="cd00063">
    <property type="entry name" value="FN3"/>
    <property type="match status" value="2"/>
</dbReference>
<reference evidence="6" key="2">
    <citation type="submission" date="2020-09" db="EMBL/GenBank/DDBJ databases">
        <authorList>
            <person name="Sun Q."/>
            <person name="Kim S."/>
        </authorList>
    </citation>
    <scope>NUCLEOTIDE SEQUENCE</scope>
    <source>
        <strain evidence="6">KCTC 12870</strain>
    </source>
</reference>
<organism evidence="6 7">
    <name type="scientific">Cerasicoccus arenae</name>
    <dbReference type="NCBI Taxonomy" id="424488"/>
    <lineage>
        <taxon>Bacteria</taxon>
        <taxon>Pseudomonadati</taxon>
        <taxon>Verrucomicrobiota</taxon>
        <taxon>Opitutia</taxon>
        <taxon>Puniceicoccales</taxon>
        <taxon>Cerasicoccaceae</taxon>
        <taxon>Cerasicoccus</taxon>
    </lineage>
</organism>
<feature type="domain" description="Fibronectin type-III" evidence="5">
    <location>
        <begin position="428"/>
        <end position="520"/>
    </location>
</feature>
<evidence type="ECO:0000313" key="6">
    <source>
        <dbReference type="EMBL" id="GHC13762.1"/>
    </source>
</evidence>
<evidence type="ECO:0000256" key="2">
    <source>
        <dbReference type="ARBA" id="ARBA00023157"/>
    </source>
</evidence>
<dbReference type="Proteomes" id="UP000642829">
    <property type="component" value="Unassembled WGS sequence"/>
</dbReference>
<feature type="region of interest" description="Disordered" evidence="3">
    <location>
        <begin position="292"/>
        <end position="311"/>
    </location>
</feature>
<dbReference type="Gene3D" id="3.40.50.1820">
    <property type="entry name" value="alpha/beta hydrolase"/>
    <property type="match status" value="1"/>
</dbReference>
<dbReference type="InterPro" id="IPR029058">
    <property type="entry name" value="AB_hydrolase_fold"/>
</dbReference>
<evidence type="ECO:0000256" key="1">
    <source>
        <dbReference type="ARBA" id="ARBA00022729"/>
    </source>
</evidence>
<evidence type="ECO:0000313" key="7">
    <source>
        <dbReference type="Proteomes" id="UP000642829"/>
    </source>
</evidence>
<dbReference type="AlphaFoldDB" id="A0A8J3GFR1"/>
<keyword evidence="2" id="KW-1015">Disulfide bond</keyword>
<dbReference type="PANTHER" id="PTHR46957">
    <property type="entry name" value="CYTOKINE RECEPTOR"/>
    <property type="match status" value="1"/>
</dbReference>
<gene>
    <name evidence="6" type="ORF">GCM10007047_33870</name>
</gene>
<dbReference type="PROSITE" id="PS50853">
    <property type="entry name" value="FN3"/>
    <property type="match status" value="2"/>
</dbReference>
<dbReference type="InterPro" id="IPR008979">
    <property type="entry name" value="Galactose-bd-like_sf"/>
</dbReference>
<dbReference type="Gene3D" id="2.60.120.260">
    <property type="entry name" value="Galactose-binding domain-like"/>
    <property type="match status" value="1"/>
</dbReference>
<dbReference type="SUPFAM" id="SSF49265">
    <property type="entry name" value="Fibronectin type III"/>
    <property type="match status" value="1"/>
</dbReference>
<dbReference type="InterPro" id="IPR036116">
    <property type="entry name" value="FN3_sf"/>
</dbReference>
<evidence type="ECO:0000259" key="4">
    <source>
        <dbReference type="PROSITE" id="PS50022"/>
    </source>
</evidence>
<evidence type="ECO:0000259" key="5">
    <source>
        <dbReference type="PROSITE" id="PS50853"/>
    </source>
</evidence>
<dbReference type="SMART" id="SM00060">
    <property type="entry name" value="FN3"/>
    <property type="match status" value="2"/>
</dbReference>
<dbReference type="RefSeq" id="WP_189517527.1">
    <property type="nucleotide sequence ID" value="NZ_BMXG01000037.1"/>
</dbReference>
<dbReference type="SMART" id="SM00560">
    <property type="entry name" value="LamGL"/>
    <property type="match status" value="1"/>
</dbReference>
<protein>
    <submittedName>
        <fullName evidence="6">Uncharacterized protein</fullName>
    </submittedName>
</protein>
<accession>A0A8J3GFR1</accession>
<dbReference type="InterPro" id="IPR050713">
    <property type="entry name" value="RTP_Phos/Ushers"/>
</dbReference>
<dbReference type="SUPFAM" id="SSF49899">
    <property type="entry name" value="Concanavalin A-like lectins/glucanases"/>
    <property type="match status" value="1"/>
</dbReference>
<keyword evidence="7" id="KW-1185">Reference proteome</keyword>
<dbReference type="GO" id="GO:0016020">
    <property type="term" value="C:membrane"/>
    <property type="evidence" value="ECO:0007669"/>
    <property type="project" value="UniProtKB-SubCell"/>
</dbReference>
<dbReference type="SUPFAM" id="SSF49785">
    <property type="entry name" value="Galactose-binding domain-like"/>
    <property type="match status" value="1"/>
</dbReference>
<dbReference type="InterPro" id="IPR013320">
    <property type="entry name" value="ConA-like_dom_sf"/>
</dbReference>
<dbReference type="SUPFAM" id="SSF53474">
    <property type="entry name" value="alpha/beta-Hydrolases"/>
    <property type="match status" value="1"/>
</dbReference>